<dbReference type="AlphaFoldDB" id="A0A382E2T2"/>
<keyword evidence="3" id="KW-0865">Zymogen</keyword>
<dbReference type="GO" id="GO:0016811">
    <property type="term" value="F:hydrolase activity, acting on carbon-nitrogen (but not peptide) bonds, in linear amides"/>
    <property type="evidence" value="ECO:0007669"/>
    <property type="project" value="InterPro"/>
</dbReference>
<dbReference type="PANTHER" id="PTHR34218">
    <property type="entry name" value="PEPTIDASE S45 PENICILLIN AMIDASE"/>
    <property type="match status" value="1"/>
</dbReference>
<accession>A0A382E2T2</accession>
<dbReference type="SUPFAM" id="SSF56235">
    <property type="entry name" value="N-terminal nucleophile aminohydrolases (Ntn hydrolases)"/>
    <property type="match status" value="1"/>
</dbReference>
<name>A0A382E2T2_9ZZZZ</name>
<evidence type="ECO:0000313" key="4">
    <source>
        <dbReference type="EMBL" id="SVB44434.1"/>
    </source>
</evidence>
<dbReference type="InterPro" id="IPR029055">
    <property type="entry name" value="Ntn_hydrolases_N"/>
</dbReference>
<organism evidence="4">
    <name type="scientific">marine metagenome</name>
    <dbReference type="NCBI Taxonomy" id="408172"/>
    <lineage>
        <taxon>unclassified sequences</taxon>
        <taxon>metagenomes</taxon>
        <taxon>ecological metagenomes</taxon>
    </lineage>
</organism>
<dbReference type="Gene3D" id="2.30.120.10">
    <property type="match status" value="1"/>
</dbReference>
<gene>
    <name evidence="4" type="ORF">METZ01_LOCUS197288</name>
</gene>
<dbReference type="GO" id="GO:0017000">
    <property type="term" value="P:antibiotic biosynthetic process"/>
    <property type="evidence" value="ECO:0007669"/>
    <property type="project" value="InterPro"/>
</dbReference>
<dbReference type="EMBL" id="UINC01042168">
    <property type="protein sequence ID" value="SVB44434.1"/>
    <property type="molecule type" value="Genomic_DNA"/>
</dbReference>
<reference evidence="4" key="1">
    <citation type="submission" date="2018-05" db="EMBL/GenBank/DDBJ databases">
        <authorList>
            <person name="Lanie J.A."/>
            <person name="Ng W.-L."/>
            <person name="Kazmierczak K.M."/>
            <person name="Andrzejewski T.M."/>
            <person name="Davidsen T.M."/>
            <person name="Wayne K.J."/>
            <person name="Tettelin H."/>
            <person name="Glass J.I."/>
            <person name="Rusch D."/>
            <person name="Podicherti R."/>
            <person name="Tsui H.-C.T."/>
            <person name="Winkler M.E."/>
        </authorList>
    </citation>
    <scope>NUCLEOTIDE SEQUENCE</scope>
</reference>
<comment type="similarity">
    <text evidence="1">Belongs to the peptidase S45 family.</text>
</comment>
<dbReference type="Pfam" id="PF01804">
    <property type="entry name" value="Penicil_amidase"/>
    <property type="match status" value="1"/>
</dbReference>
<dbReference type="InterPro" id="IPR043146">
    <property type="entry name" value="Penicillin_amidase_N_B-knob"/>
</dbReference>
<dbReference type="InterPro" id="IPR023343">
    <property type="entry name" value="Penicillin_amidase_dom1"/>
</dbReference>
<dbReference type="Gene3D" id="3.60.20.10">
    <property type="entry name" value="Glutamine Phosphoribosylpyrophosphate, subunit 1, domain 1"/>
    <property type="match status" value="1"/>
</dbReference>
<protein>
    <recommendedName>
        <fullName evidence="5">Penicillin acylase family protein</fullName>
    </recommendedName>
</protein>
<dbReference type="InterPro" id="IPR002692">
    <property type="entry name" value="S45"/>
</dbReference>
<proteinExistence type="inferred from homology"/>
<keyword evidence="2" id="KW-0378">Hydrolase</keyword>
<evidence type="ECO:0000256" key="2">
    <source>
        <dbReference type="ARBA" id="ARBA00022801"/>
    </source>
</evidence>
<evidence type="ECO:0000256" key="1">
    <source>
        <dbReference type="ARBA" id="ARBA00006586"/>
    </source>
</evidence>
<evidence type="ECO:0000256" key="3">
    <source>
        <dbReference type="ARBA" id="ARBA00023145"/>
    </source>
</evidence>
<feature type="non-terminal residue" evidence="4">
    <location>
        <position position="322"/>
    </location>
</feature>
<dbReference type="Gene3D" id="1.10.439.10">
    <property type="entry name" value="Penicillin Amidohydrolase, domain 1"/>
    <property type="match status" value="1"/>
</dbReference>
<evidence type="ECO:0008006" key="5">
    <source>
        <dbReference type="Google" id="ProtNLM"/>
    </source>
</evidence>
<dbReference type="PANTHER" id="PTHR34218:SF4">
    <property type="entry name" value="ACYL-HOMOSERINE LACTONE ACYLASE QUIP"/>
    <property type="match status" value="1"/>
</dbReference>
<sequence length="322" mass="36457">MVTIARDTHGVPHISGPTEADAAFGFGYAQAQDHLNLMLRNYMEAAGRLAEIDGEAALEIDVRTRLWRTTEEAEAAYPRLNSETRVYLDGFVDGVNRYMTDHPADVPQGIDSVTSVQVIALYRLLHIRLNEWTMPELSLLQDGGMSNQWAIAPCRTASKETICAMDPHVPWVPIFRMYEAHLTVDDGFNVYGAAPFGLPTIILGHTDRHAWSITINRCDTSDMYIERFDPDNPLRYRYQDHWRKIDAWETTIRIKTGDGMRKERRMLDRTHHGPIIGRNGETAYSIRMSAYDIVDPITPLLGLARAGSLQAFKKMLVSLDIP</sequence>